<dbReference type="InterPro" id="IPR011054">
    <property type="entry name" value="Rudment_hybrid_motif"/>
</dbReference>
<dbReference type="Gene3D" id="2.40.100.10">
    <property type="entry name" value="Cyclophilin-like"/>
    <property type="match status" value="2"/>
</dbReference>
<dbReference type="NCBIfam" id="TIGR00724">
    <property type="entry name" value="urea_amlyse_rel"/>
    <property type="match status" value="1"/>
</dbReference>
<dbReference type="Gene3D" id="3.30.1360.40">
    <property type="match status" value="1"/>
</dbReference>
<keyword evidence="3 7" id="KW-0547">Nucleotide-binding</keyword>
<dbReference type="PROSITE" id="PS50975">
    <property type="entry name" value="ATP_GRASP"/>
    <property type="match status" value="1"/>
</dbReference>
<dbReference type="NCBIfam" id="TIGR02712">
    <property type="entry name" value="urea_carbox"/>
    <property type="match status" value="1"/>
</dbReference>
<keyword evidence="5 7" id="KW-0067">ATP-binding</keyword>
<dbReference type="SMART" id="SM00797">
    <property type="entry name" value="AHS2"/>
    <property type="match status" value="1"/>
</dbReference>
<dbReference type="PROSITE" id="PS00867">
    <property type="entry name" value="CPSASE_2"/>
    <property type="match status" value="1"/>
</dbReference>
<dbReference type="InterPro" id="IPR005482">
    <property type="entry name" value="Biotin_COase_C"/>
</dbReference>
<dbReference type="InterPro" id="IPR005481">
    <property type="entry name" value="BC-like_N"/>
</dbReference>
<dbReference type="InterPro" id="IPR016185">
    <property type="entry name" value="PreATP-grasp_dom_sf"/>
</dbReference>
<dbReference type="InterPro" id="IPR003833">
    <property type="entry name" value="CT_C_D"/>
</dbReference>
<evidence type="ECO:0000256" key="3">
    <source>
        <dbReference type="ARBA" id="ARBA00022741"/>
    </source>
</evidence>
<dbReference type="InterPro" id="IPR011764">
    <property type="entry name" value="Biotin_carboxylation_dom"/>
</dbReference>
<dbReference type="InterPro" id="IPR050856">
    <property type="entry name" value="Biotin_carboxylase_complex"/>
</dbReference>
<dbReference type="GO" id="GO:0004847">
    <property type="term" value="F:urea carboxylase activity"/>
    <property type="evidence" value="ECO:0007669"/>
    <property type="project" value="UniProtKB-EC"/>
</dbReference>
<protein>
    <submittedName>
        <fullName evidence="11">Urea carboxylase</fullName>
        <ecNumber evidence="11">6.3.4.6</ecNumber>
    </submittedName>
</protein>
<dbReference type="CDD" id="cd06850">
    <property type="entry name" value="biotinyl_domain"/>
    <property type="match status" value="1"/>
</dbReference>
<accession>A0ABV9NXH8</accession>
<dbReference type="InterPro" id="IPR014084">
    <property type="entry name" value="Urea_COase"/>
</dbReference>
<dbReference type="SUPFAM" id="SSF56059">
    <property type="entry name" value="Glutathione synthetase ATP-binding domain-like"/>
    <property type="match status" value="1"/>
</dbReference>
<dbReference type="SUPFAM" id="SSF160467">
    <property type="entry name" value="PH0987 N-terminal domain-like"/>
    <property type="match status" value="1"/>
</dbReference>
<dbReference type="Proteomes" id="UP001595896">
    <property type="component" value="Unassembled WGS sequence"/>
</dbReference>
<reference evidence="12" key="1">
    <citation type="journal article" date="2019" name="Int. J. Syst. Evol. Microbiol.">
        <title>The Global Catalogue of Microorganisms (GCM) 10K type strain sequencing project: providing services to taxonomists for standard genome sequencing and annotation.</title>
        <authorList>
            <consortium name="The Broad Institute Genomics Platform"/>
            <consortium name="The Broad Institute Genome Sequencing Center for Infectious Disease"/>
            <person name="Wu L."/>
            <person name="Ma J."/>
        </authorList>
    </citation>
    <scope>NUCLEOTIDE SEQUENCE [LARGE SCALE GENOMIC DNA]</scope>
    <source>
        <strain evidence="12">JCM 12165</strain>
    </source>
</reference>
<proteinExistence type="predicted"/>
<evidence type="ECO:0000256" key="7">
    <source>
        <dbReference type="PROSITE-ProRule" id="PRU00409"/>
    </source>
</evidence>
<dbReference type="Pfam" id="PF00289">
    <property type="entry name" value="Biotin_carb_N"/>
    <property type="match status" value="1"/>
</dbReference>
<dbReference type="SUPFAM" id="SSF52440">
    <property type="entry name" value="PreATP-grasp domain"/>
    <property type="match status" value="1"/>
</dbReference>
<dbReference type="SUPFAM" id="SSF50891">
    <property type="entry name" value="Cyclophilin-like"/>
    <property type="match status" value="2"/>
</dbReference>
<evidence type="ECO:0000259" key="8">
    <source>
        <dbReference type="PROSITE" id="PS50968"/>
    </source>
</evidence>
<name>A0ABV9NXH8_9BACI</name>
<feature type="domain" description="Biotin carboxylation" evidence="10">
    <location>
        <begin position="1"/>
        <end position="443"/>
    </location>
</feature>
<evidence type="ECO:0000256" key="4">
    <source>
        <dbReference type="ARBA" id="ARBA00022801"/>
    </source>
</evidence>
<dbReference type="Pfam" id="PF02786">
    <property type="entry name" value="CPSase_L_D2"/>
    <property type="match status" value="1"/>
</dbReference>
<dbReference type="InterPro" id="IPR011053">
    <property type="entry name" value="Single_hybrid_motif"/>
</dbReference>
<dbReference type="SUPFAM" id="SSF51230">
    <property type="entry name" value="Single hybrid motif"/>
    <property type="match status" value="1"/>
</dbReference>
<dbReference type="EMBL" id="JBHSGK010000008">
    <property type="protein sequence ID" value="MFC4736755.1"/>
    <property type="molecule type" value="Genomic_DNA"/>
</dbReference>
<dbReference type="InterPro" id="IPR000089">
    <property type="entry name" value="Biotin_lipoyl"/>
</dbReference>
<dbReference type="Pfam" id="PF02682">
    <property type="entry name" value="CT_C_D"/>
    <property type="match status" value="1"/>
</dbReference>
<dbReference type="Pfam" id="PF02785">
    <property type="entry name" value="Biotin_carb_C"/>
    <property type="match status" value="1"/>
</dbReference>
<dbReference type="RefSeq" id="WP_377909370.1">
    <property type="nucleotide sequence ID" value="NZ_JBHSGK010000008.1"/>
</dbReference>
<dbReference type="Pfam" id="PF02626">
    <property type="entry name" value="CT_A_B"/>
    <property type="match status" value="1"/>
</dbReference>
<dbReference type="Gene3D" id="2.40.50.100">
    <property type="match status" value="1"/>
</dbReference>
<keyword evidence="4" id="KW-0378">Hydrolase</keyword>
<feature type="domain" description="Lipoyl-binding" evidence="8">
    <location>
        <begin position="1120"/>
        <end position="1196"/>
    </location>
</feature>
<evidence type="ECO:0000313" key="11">
    <source>
        <dbReference type="EMBL" id="MFC4736755.1"/>
    </source>
</evidence>
<comment type="caution">
    <text evidence="11">The sequence shown here is derived from an EMBL/GenBank/DDBJ whole genome shotgun (WGS) entry which is preliminary data.</text>
</comment>
<evidence type="ECO:0000256" key="6">
    <source>
        <dbReference type="ARBA" id="ARBA00023267"/>
    </source>
</evidence>
<evidence type="ECO:0000259" key="10">
    <source>
        <dbReference type="PROSITE" id="PS50979"/>
    </source>
</evidence>
<keyword evidence="6" id="KW-0092">Biotin</keyword>
<dbReference type="PROSITE" id="PS50979">
    <property type="entry name" value="BC"/>
    <property type="match status" value="1"/>
</dbReference>
<sequence length="1203" mass="132493">MFQKVLIANRGAIACRIERTLKNMQIESVAVYAQADEDSLHVSGADEAVFLGKGTAQETYLDQDRIIRAAKDTGAEAIHPGYGFLSEHAGFAERCRQEGIIFIGPEPEHMNLFGKKHSARELAAKADVPLLEGTDLLQSKEEAVRLAKEVGYPLMLKSTAGGGGIGMRVCYSEQELLDAYDSVLHLAESNFSDGGMFLEAYIEKARHIEVQIFGTKTETVSLLERDCSTQRRNQKVIEETPAPGLSEDVRARMLESAETLARTAGYRSAGTVEFLYDDSRGQFYFLEMNTRLQVEHGVTEEIFGVDLVQWMIEEAAGTLADLKSRRPEPSGHSIQARVYAEDCQYDFRPSAGLVDRVVFSKRARNETWLTDGVEVTTLYDPMLAKVIVTGSSREEALEKLDEALAETNIYGITTNIAYIRHVLHDERFASGSVFTKLLDTVEHEEPALEVIDGGVQTTIQDYPGRTGYWGVGVPPSGAMDPLAFRIGNALLGNTDESPGMEMTLEGGTYRFRTGVTAVVTGADMQAELDGENVAPYTPFTAKAGSVLKLKKSASGMRTYLLVAGGFDVPKTLGSASTFTLGQFGGHSGRALRTGDVIGLAAPSIEKKAPLAETAQPQTTKTWRIGVIPGPHCTEEFLEPAYLKQLEETDYEVHFNSSRTGVRLMGPAPLWARDDGGEAGLHPSNIHDNAYAVGTLDLTGDMPILLGPDGPSLGGFVCPVTTASAEFWKLGQLAPGDKVRFQLMTLEEAEQLRLDQEAFLQALPEQVSMPTLEPSTETLPPDYPLLVQETDGRRFPMTIRASGDRYLLVEYGDMELDLKLRFQAHALMQAVENEASSAVVELTPGIRSLQIGIDPLQASVKETAAWLQELDHSLPPLEDIQIQSRIVRLPLSWDDPQTQLATERYAKNVRPDAPWCPDNLEFIRRINGLDSIDDVKKIVFDAKYLVMGLGDVYLGAPVAVPVDPRQRLVTTKYNPARTWTPENAVGIGGSYLCIYGMEGPGGYQFVGRTVQMWNRYRQTDSFRDGKPWLLRFFDQIEFYPVSSDDLMQMREDFPRGRMDVEIEATSFALKDYLAFVDAHEEGIASFKQHRNEAFQAERMSWKKQGIAEYVSEQPETEEKPENTIPDGAEAVRSSMPGSIWKVEVAAGDVVAEGDVIAIQESMKMEFPVYAPAAGTIVQLEVKPGDEVQPGQLIGAVAKEEVPVS</sequence>
<dbReference type="InterPro" id="IPR005479">
    <property type="entry name" value="CPAse_ATP-bd"/>
</dbReference>
<dbReference type="EC" id="6.3.4.6" evidence="11"/>
<dbReference type="Pfam" id="PF00364">
    <property type="entry name" value="Biotin_lipoyl"/>
    <property type="match status" value="1"/>
</dbReference>
<dbReference type="SMART" id="SM00878">
    <property type="entry name" value="Biotin_carb_C"/>
    <property type="match status" value="1"/>
</dbReference>
<dbReference type="PANTHER" id="PTHR18866">
    <property type="entry name" value="CARBOXYLASE:PYRUVATE/ACETYL-COA/PROPIONYL-COA CARBOXYLASE"/>
    <property type="match status" value="1"/>
</dbReference>
<keyword evidence="12" id="KW-1185">Reference proteome</keyword>
<evidence type="ECO:0000313" key="12">
    <source>
        <dbReference type="Proteomes" id="UP001595896"/>
    </source>
</evidence>
<comment type="cofactor">
    <cofactor evidence="1">
        <name>biotin</name>
        <dbReference type="ChEBI" id="CHEBI:57586"/>
    </cofactor>
</comment>
<dbReference type="PANTHER" id="PTHR18866:SF128">
    <property type="entry name" value="UREA AMIDOLYASE"/>
    <property type="match status" value="1"/>
</dbReference>
<dbReference type="PROSITE" id="PS50968">
    <property type="entry name" value="BIOTINYL_LIPOYL"/>
    <property type="match status" value="1"/>
</dbReference>
<dbReference type="Gene3D" id="3.30.470.20">
    <property type="entry name" value="ATP-grasp fold, B domain"/>
    <property type="match status" value="1"/>
</dbReference>
<dbReference type="InterPro" id="IPR029000">
    <property type="entry name" value="Cyclophilin-like_dom_sf"/>
</dbReference>
<dbReference type="SUPFAM" id="SSF51246">
    <property type="entry name" value="Rudiment single hybrid motif"/>
    <property type="match status" value="1"/>
</dbReference>
<organism evidence="11 12">
    <name type="scientific">Bacillus daqingensis</name>
    <dbReference type="NCBI Taxonomy" id="872396"/>
    <lineage>
        <taxon>Bacteria</taxon>
        <taxon>Bacillati</taxon>
        <taxon>Bacillota</taxon>
        <taxon>Bacilli</taxon>
        <taxon>Bacillales</taxon>
        <taxon>Bacillaceae</taxon>
        <taxon>Bacillus</taxon>
    </lineage>
</organism>
<evidence type="ECO:0000256" key="5">
    <source>
        <dbReference type="ARBA" id="ARBA00022840"/>
    </source>
</evidence>
<evidence type="ECO:0000256" key="1">
    <source>
        <dbReference type="ARBA" id="ARBA00001953"/>
    </source>
</evidence>
<evidence type="ECO:0000256" key="2">
    <source>
        <dbReference type="ARBA" id="ARBA00022598"/>
    </source>
</evidence>
<dbReference type="PROSITE" id="PS00866">
    <property type="entry name" value="CPSASE_1"/>
    <property type="match status" value="1"/>
</dbReference>
<dbReference type="InterPro" id="IPR011761">
    <property type="entry name" value="ATP-grasp"/>
</dbReference>
<feature type="domain" description="ATP-grasp" evidence="9">
    <location>
        <begin position="120"/>
        <end position="316"/>
    </location>
</feature>
<keyword evidence="2 11" id="KW-0436">Ligase</keyword>
<dbReference type="InterPro" id="IPR003778">
    <property type="entry name" value="CT_A_B"/>
</dbReference>
<gene>
    <name evidence="11" type="primary">uca</name>
    <name evidence="11" type="ORF">ACFO4L_09185</name>
</gene>
<evidence type="ECO:0000259" key="9">
    <source>
        <dbReference type="PROSITE" id="PS50975"/>
    </source>
</evidence>
<dbReference type="SMART" id="SM00796">
    <property type="entry name" value="AHS1"/>
    <property type="match status" value="1"/>
</dbReference>